<dbReference type="InterPro" id="IPR036291">
    <property type="entry name" value="NAD(P)-bd_dom_sf"/>
</dbReference>
<comment type="similarity">
    <text evidence="1">Belongs to the short-chain dehydrogenases/reductases (SDR) family.</text>
</comment>
<dbReference type="PROSITE" id="PS00061">
    <property type="entry name" value="ADH_SHORT"/>
    <property type="match status" value="1"/>
</dbReference>
<protein>
    <recommendedName>
        <fullName evidence="6">NADP-dependent mannitol dehydrogenase</fullName>
        <ecNumber evidence="5">1.1.1.138</ecNumber>
    </recommendedName>
</protein>
<evidence type="ECO:0000313" key="8">
    <source>
        <dbReference type="Proteomes" id="UP000237631"/>
    </source>
</evidence>
<dbReference type="PANTHER" id="PTHR43008:SF12">
    <property type="entry name" value="OXIDOREDUCTASE, SHORT CHAIN DEHYDROGENASE_REDUCTASE FAMILY (AFU_ORTHOLOGUE AFUA_6G13830)"/>
    <property type="match status" value="1"/>
</dbReference>
<evidence type="ECO:0000256" key="4">
    <source>
        <dbReference type="ARBA" id="ARBA00051683"/>
    </source>
</evidence>
<accession>A0A2S6C992</accession>
<dbReference type="OrthoDB" id="1888931at2759"/>
<gene>
    <name evidence="7" type="ORF">CBER1_00714</name>
</gene>
<dbReference type="InterPro" id="IPR020904">
    <property type="entry name" value="Sc_DH/Rdtase_CS"/>
</dbReference>
<dbReference type="Proteomes" id="UP000237631">
    <property type="component" value="Unassembled WGS sequence"/>
</dbReference>
<dbReference type="EMBL" id="PNEN01000520">
    <property type="protein sequence ID" value="PPJ56307.1"/>
    <property type="molecule type" value="Genomic_DNA"/>
</dbReference>
<dbReference type="STRING" id="357750.A0A2S6C992"/>
<evidence type="ECO:0000256" key="1">
    <source>
        <dbReference type="ARBA" id="ARBA00006484"/>
    </source>
</evidence>
<keyword evidence="2" id="KW-0521">NADP</keyword>
<proteinExistence type="inferred from homology"/>
<evidence type="ECO:0000256" key="3">
    <source>
        <dbReference type="ARBA" id="ARBA00023002"/>
    </source>
</evidence>
<dbReference type="FunFam" id="3.40.50.720:FF:000090">
    <property type="entry name" value="NADP-dependent mannitol dehydrogenase"/>
    <property type="match status" value="1"/>
</dbReference>
<dbReference type="GO" id="GO:0050664">
    <property type="term" value="F:oxidoreductase activity, acting on NAD(P)H, oxygen as acceptor"/>
    <property type="evidence" value="ECO:0007669"/>
    <property type="project" value="TreeGrafter"/>
</dbReference>
<dbReference type="PANTHER" id="PTHR43008">
    <property type="entry name" value="BENZIL REDUCTASE"/>
    <property type="match status" value="1"/>
</dbReference>
<comment type="caution">
    <text evidence="7">The sequence shown here is derived from an EMBL/GenBank/DDBJ whole genome shotgun (WGS) entry which is preliminary data.</text>
</comment>
<dbReference type="GO" id="GO:0050085">
    <property type="term" value="F:mannitol 2-dehydrogenase (NADP+) activity"/>
    <property type="evidence" value="ECO:0007669"/>
    <property type="project" value="UniProtKB-EC"/>
</dbReference>
<evidence type="ECO:0000313" key="7">
    <source>
        <dbReference type="EMBL" id="PPJ56307.1"/>
    </source>
</evidence>
<dbReference type="Pfam" id="PF13561">
    <property type="entry name" value="adh_short_C2"/>
    <property type="match status" value="1"/>
</dbReference>
<reference evidence="8" key="1">
    <citation type="journal article" date="2017" name="bioRxiv">
        <title>Conservation of a gene cluster reveals novel cercosporin biosynthetic mechanisms and extends production to the genus Colletotrichum.</title>
        <authorList>
            <person name="de Jonge R."/>
            <person name="Ebert M.K."/>
            <person name="Huitt-Roehl C.R."/>
            <person name="Pal P."/>
            <person name="Suttle J.C."/>
            <person name="Spanner R.E."/>
            <person name="Neubauer J.D."/>
            <person name="Jurick W.M.II."/>
            <person name="Stott K.A."/>
            <person name="Secor G.A."/>
            <person name="Thomma B.P.H.J."/>
            <person name="Van de Peer Y."/>
            <person name="Townsend C.A."/>
            <person name="Bolton M.D."/>
        </authorList>
    </citation>
    <scope>NUCLEOTIDE SEQUENCE [LARGE SCALE GENOMIC DNA]</scope>
    <source>
        <strain evidence="8">CBS538.71</strain>
    </source>
</reference>
<organism evidence="7 8">
    <name type="scientific">Cercospora berteroae</name>
    <dbReference type="NCBI Taxonomy" id="357750"/>
    <lineage>
        <taxon>Eukaryota</taxon>
        <taxon>Fungi</taxon>
        <taxon>Dikarya</taxon>
        <taxon>Ascomycota</taxon>
        <taxon>Pezizomycotina</taxon>
        <taxon>Dothideomycetes</taxon>
        <taxon>Dothideomycetidae</taxon>
        <taxon>Mycosphaerellales</taxon>
        <taxon>Mycosphaerellaceae</taxon>
        <taxon>Cercospora</taxon>
    </lineage>
</organism>
<evidence type="ECO:0000256" key="5">
    <source>
        <dbReference type="ARBA" id="ARBA00066645"/>
    </source>
</evidence>
<dbReference type="AlphaFoldDB" id="A0A2S6C992"/>
<dbReference type="EC" id="1.1.1.138" evidence="5"/>
<comment type="catalytic activity">
    <reaction evidence="4">
        <text>D-mannitol + NADP(+) = D-fructose + NADPH + H(+)</text>
        <dbReference type="Rhea" id="RHEA:16765"/>
        <dbReference type="ChEBI" id="CHEBI:15378"/>
        <dbReference type="ChEBI" id="CHEBI:16899"/>
        <dbReference type="ChEBI" id="CHEBI:37721"/>
        <dbReference type="ChEBI" id="CHEBI:57783"/>
        <dbReference type="ChEBI" id="CHEBI:58349"/>
        <dbReference type="EC" id="1.1.1.138"/>
    </reaction>
    <physiologicalReaction direction="left-to-right" evidence="4">
        <dbReference type="Rhea" id="RHEA:16766"/>
    </physiologicalReaction>
    <physiologicalReaction direction="right-to-left" evidence="4">
        <dbReference type="Rhea" id="RHEA:16767"/>
    </physiologicalReaction>
</comment>
<dbReference type="PRINTS" id="PR00080">
    <property type="entry name" value="SDRFAMILY"/>
</dbReference>
<dbReference type="InterPro" id="IPR002347">
    <property type="entry name" value="SDR_fam"/>
</dbReference>
<evidence type="ECO:0000256" key="6">
    <source>
        <dbReference type="ARBA" id="ARBA00069279"/>
    </source>
</evidence>
<dbReference type="PRINTS" id="PR00081">
    <property type="entry name" value="GDHRDH"/>
</dbReference>
<keyword evidence="8" id="KW-1185">Reference proteome</keyword>
<name>A0A2S6C992_9PEZI</name>
<evidence type="ECO:0000256" key="2">
    <source>
        <dbReference type="ARBA" id="ARBA00022857"/>
    </source>
</evidence>
<keyword evidence="3" id="KW-0560">Oxidoreductase</keyword>
<dbReference type="GO" id="GO:0019594">
    <property type="term" value="P:mannitol metabolic process"/>
    <property type="evidence" value="ECO:0007669"/>
    <property type="project" value="UniProtKB-ARBA"/>
</dbReference>
<dbReference type="Gene3D" id="3.40.50.720">
    <property type="entry name" value="NAD(P)-binding Rossmann-like Domain"/>
    <property type="match status" value="1"/>
</dbReference>
<sequence>MPLAKPANASSPVLSHFSLSGKFAAVTGGARGIGLEVVRGLAEAGATVALIYTASKDAEETAKSISQATGQKVVAYKSNVRSKETITKTINQIASDFGHLDIVVANAGIASHFDSLEYSEDQWRDIMQVNLDGAMYTAQAAGKIFKKQKEEEGEGGKGDGRLIFTASVSALLVNVPQKQAAYNASKAAVVHLAKCLAVEWMEFARVNCISPGFIETEMIASHPKEWRDKWSQLVPAGRNADPAELKGAYVFLASDASSYMSGANIVIDGGYTLP</sequence>
<dbReference type="SUPFAM" id="SSF51735">
    <property type="entry name" value="NAD(P)-binding Rossmann-fold domains"/>
    <property type="match status" value="1"/>
</dbReference>